<reference evidence="1 2" key="1">
    <citation type="journal article" date="2019" name="Int. J. Syst. Evol. Microbiol.">
        <title>The Global Catalogue of Microorganisms (GCM) 10K type strain sequencing project: providing services to taxonomists for standard genome sequencing and annotation.</title>
        <authorList>
            <consortium name="The Broad Institute Genomics Platform"/>
            <consortium name="The Broad Institute Genome Sequencing Center for Infectious Disease"/>
            <person name="Wu L."/>
            <person name="Ma J."/>
        </authorList>
    </citation>
    <scope>NUCLEOTIDE SEQUENCE [LARGE SCALE GENOMIC DNA]</scope>
    <source>
        <strain evidence="1 2">JCM 10671</strain>
    </source>
</reference>
<evidence type="ECO:0000313" key="2">
    <source>
        <dbReference type="Proteomes" id="UP001500957"/>
    </source>
</evidence>
<proteinExistence type="predicted"/>
<dbReference type="PANTHER" id="PTHR33973">
    <property type="entry name" value="OS07G0153300 PROTEIN"/>
    <property type="match status" value="1"/>
</dbReference>
<sequence length="241" mass="27096">MSAPALYDTTIAHVRHTPVRNAFRYRSYSWLVDVDDLPRPAWPLRALAEFRAQDHLGEPDQTLRQNLDDFLALHGIDVRGGRVLMLANARVLGYVFNPLSVFWCHDPAGELVAVVAEVHNTYGERHAYLLRPGPDGRAEFAKEFYVSPFHPVDGRYVMSLPAPDERVAITVELHRGEGRPFVATVRGVRRGAGTAALLRAAARVPWVTLTVAAQIRYQGIRLWLRRIPVVPRPPHPRQPGV</sequence>
<accession>A0ABN1G7R0</accession>
<dbReference type="PANTHER" id="PTHR33973:SF4">
    <property type="entry name" value="OS07G0153300 PROTEIN"/>
    <property type="match status" value="1"/>
</dbReference>
<dbReference type="EMBL" id="BAAAHE010000004">
    <property type="protein sequence ID" value="GAA0605578.1"/>
    <property type="molecule type" value="Genomic_DNA"/>
</dbReference>
<evidence type="ECO:0000313" key="1">
    <source>
        <dbReference type="EMBL" id="GAA0605578.1"/>
    </source>
</evidence>
<dbReference type="InterPro" id="IPR010775">
    <property type="entry name" value="DUF1365"/>
</dbReference>
<dbReference type="Pfam" id="PF07103">
    <property type="entry name" value="DUF1365"/>
    <property type="match status" value="1"/>
</dbReference>
<dbReference type="Proteomes" id="UP001500957">
    <property type="component" value="Unassembled WGS sequence"/>
</dbReference>
<comment type="caution">
    <text evidence="1">The sequence shown here is derived from an EMBL/GenBank/DDBJ whole genome shotgun (WGS) entry which is preliminary data.</text>
</comment>
<protein>
    <submittedName>
        <fullName evidence="1">DUF1365 domain-containing protein</fullName>
    </submittedName>
</protein>
<dbReference type="RefSeq" id="WP_344601091.1">
    <property type="nucleotide sequence ID" value="NZ_BAAAHE010000004.1"/>
</dbReference>
<name>A0ABN1G7R0_9ACTN</name>
<organism evidence="1 2">
    <name type="scientific">Sporichthya brevicatena</name>
    <dbReference type="NCBI Taxonomy" id="171442"/>
    <lineage>
        <taxon>Bacteria</taxon>
        <taxon>Bacillati</taxon>
        <taxon>Actinomycetota</taxon>
        <taxon>Actinomycetes</taxon>
        <taxon>Sporichthyales</taxon>
        <taxon>Sporichthyaceae</taxon>
        <taxon>Sporichthya</taxon>
    </lineage>
</organism>
<keyword evidence="2" id="KW-1185">Reference proteome</keyword>
<gene>
    <name evidence="1" type="ORF">GCM10009547_04360</name>
</gene>